<feature type="non-terminal residue" evidence="1">
    <location>
        <position position="1"/>
    </location>
</feature>
<proteinExistence type="predicted"/>
<organism evidence="1 2">
    <name type="scientific">Tritrichomonas musculus</name>
    <dbReference type="NCBI Taxonomy" id="1915356"/>
    <lineage>
        <taxon>Eukaryota</taxon>
        <taxon>Metamonada</taxon>
        <taxon>Parabasalia</taxon>
        <taxon>Tritrichomonadida</taxon>
        <taxon>Tritrichomonadidae</taxon>
        <taxon>Tritrichomonas</taxon>
    </lineage>
</organism>
<dbReference type="EMBL" id="JAPFFF010000006">
    <property type="protein sequence ID" value="KAK8888521.1"/>
    <property type="molecule type" value="Genomic_DNA"/>
</dbReference>
<evidence type="ECO:0000313" key="2">
    <source>
        <dbReference type="Proteomes" id="UP001470230"/>
    </source>
</evidence>
<name>A0ABR2KBN5_9EUKA</name>
<comment type="caution">
    <text evidence="1">The sequence shown here is derived from an EMBL/GenBank/DDBJ whole genome shotgun (WGS) entry which is preliminary data.</text>
</comment>
<sequence>ELQHHESTWIQSRSWYLSEDLQRERLDVEEKISGPAREVLHQGIQEQSIRGG</sequence>
<accession>A0ABR2KBN5</accession>
<evidence type="ECO:0000313" key="1">
    <source>
        <dbReference type="EMBL" id="KAK8888521.1"/>
    </source>
</evidence>
<keyword evidence="2" id="KW-1185">Reference proteome</keyword>
<dbReference type="Proteomes" id="UP001470230">
    <property type="component" value="Unassembled WGS sequence"/>
</dbReference>
<protein>
    <submittedName>
        <fullName evidence="1">Uncharacterized protein</fullName>
    </submittedName>
</protein>
<gene>
    <name evidence="1" type="ORF">M9Y10_039600</name>
</gene>
<reference evidence="1 2" key="1">
    <citation type="submission" date="2024-04" db="EMBL/GenBank/DDBJ databases">
        <title>Tritrichomonas musculus Genome.</title>
        <authorList>
            <person name="Alves-Ferreira E."/>
            <person name="Grigg M."/>
            <person name="Lorenzi H."/>
            <person name="Galac M."/>
        </authorList>
    </citation>
    <scope>NUCLEOTIDE SEQUENCE [LARGE SCALE GENOMIC DNA]</scope>
    <source>
        <strain evidence="1 2">EAF2021</strain>
    </source>
</reference>